<protein>
    <submittedName>
        <fullName evidence="5">SdiA-regulated domain-containing protein</fullName>
    </submittedName>
</protein>
<dbReference type="CDD" id="cd09971">
    <property type="entry name" value="SdiA-regulated"/>
    <property type="match status" value="1"/>
</dbReference>
<organism evidence="5 6">
    <name type="scientific">Denitrificimonas caeni</name>
    <dbReference type="NCBI Taxonomy" id="521720"/>
    <lineage>
        <taxon>Bacteria</taxon>
        <taxon>Pseudomonadati</taxon>
        <taxon>Pseudomonadota</taxon>
        <taxon>Gammaproteobacteria</taxon>
        <taxon>Pseudomonadales</taxon>
        <taxon>Pseudomonadaceae</taxon>
        <taxon>Denitrificimonas</taxon>
    </lineage>
</organism>
<name>A0AAF0AKT9_9GAMM</name>
<evidence type="ECO:0000313" key="6">
    <source>
        <dbReference type="Proteomes" id="UP001212189"/>
    </source>
</evidence>
<evidence type="ECO:0000256" key="2">
    <source>
        <dbReference type="ARBA" id="ARBA00009852"/>
    </source>
</evidence>
<dbReference type="Proteomes" id="UP001212189">
    <property type="component" value="Chromosome"/>
</dbReference>
<keyword evidence="6" id="KW-1185">Reference proteome</keyword>
<evidence type="ECO:0000313" key="5">
    <source>
        <dbReference type="EMBL" id="WBE25841.1"/>
    </source>
</evidence>
<dbReference type="Gene3D" id="2.120.10.30">
    <property type="entry name" value="TolB, C-terminal domain"/>
    <property type="match status" value="1"/>
</dbReference>
<dbReference type="SUPFAM" id="SSF50956">
    <property type="entry name" value="Thermostable phytase (3-phytase)"/>
    <property type="match status" value="1"/>
</dbReference>
<dbReference type="AlphaFoldDB" id="A0AAF0AKT9"/>
<dbReference type="EMBL" id="CP114976">
    <property type="protein sequence ID" value="WBE25841.1"/>
    <property type="molecule type" value="Genomic_DNA"/>
</dbReference>
<dbReference type="InterPro" id="IPR009722">
    <property type="entry name" value="YjiK/CarP"/>
</dbReference>
<dbReference type="Pfam" id="PF06977">
    <property type="entry name" value="SdiA-regulated"/>
    <property type="match status" value="1"/>
</dbReference>
<evidence type="ECO:0000256" key="4">
    <source>
        <dbReference type="ARBA" id="ARBA00023136"/>
    </source>
</evidence>
<dbReference type="InterPro" id="IPR011042">
    <property type="entry name" value="6-blade_b-propeller_TolB-like"/>
</dbReference>
<proteinExistence type="inferred from homology"/>
<sequence length="305" mass="33858">MLKMFKKRPARWLSIAACLGLLIAALDYLHWDDRLLFLWQERSTSAEQQAQSIWLPNYRAVIQAKPLAGLAQAENSGLSWSPLSNTLFTVTGRVPKLVELSLDGEVLREVELRGFSDPEGVEVLSDGRIAIIDERRAQLTAFYLPLDAQFIDGDSLASIDLGRSRANNKGFEGVAWDPRNQQMLLAKERSPFGLFSLPFPPAVDNVEASVPKLLELPSGQIFMRDFSSLAVDQRTGHVLVLSDESRMLLELDEQGNPVSFISLAMGFNGLTSSIKQAEGVAMDAHGTIYIVSEPNLFYVFKKQDS</sequence>
<reference evidence="5 6" key="1">
    <citation type="submission" date="2022-12" db="EMBL/GenBank/DDBJ databases">
        <title>Coexistence and Characterization of a Novel Tigecycline Resistance gene tet(X) variant and blaNDM-1 in a Pseudomonas caeni Isolate of Chicken Origin.</title>
        <authorList>
            <person name="Lu X."/>
            <person name="Zhang L."/>
            <person name="Li R."/>
            <person name="Wang Z."/>
        </authorList>
    </citation>
    <scope>NUCLEOTIDE SEQUENCE [LARGE SCALE GENOMIC DNA]</scope>
    <source>
        <strain evidence="5 6">CE14</strain>
    </source>
</reference>
<dbReference type="KEGG" id="dce:O6P33_03075"/>
<evidence type="ECO:0000256" key="1">
    <source>
        <dbReference type="ARBA" id="ARBA00004236"/>
    </source>
</evidence>
<dbReference type="RefSeq" id="WP_269818783.1">
    <property type="nucleotide sequence ID" value="NZ_CP114976.1"/>
</dbReference>
<keyword evidence="3" id="KW-1003">Cell membrane</keyword>
<comment type="subcellular location">
    <subcellularLocation>
        <location evidence="1">Cell membrane</location>
    </subcellularLocation>
</comment>
<evidence type="ECO:0000256" key="3">
    <source>
        <dbReference type="ARBA" id="ARBA00022475"/>
    </source>
</evidence>
<comment type="similarity">
    <text evidence="2">Belongs to the YjiK family.</text>
</comment>
<keyword evidence="4" id="KW-0472">Membrane</keyword>
<gene>
    <name evidence="5" type="ORF">O6P33_03075</name>
</gene>
<dbReference type="GO" id="GO:0005886">
    <property type="term" value="C:plasma membrane"/>
    <property type="evidence" value="ECO:0007669"/>
    <property type="project" value="UniProtKB-SubCell"/>
</dbReference>
<accession>A0AAF0AKT9</accession>